<evidence type="ECO:0000256" key="2">
    <source>
        <dbReference type="ARBA" id="ARBA00012135"/>
    </source>
</evidence>
<dbReference type="Pfam" id="PF10120">
    <property type="entry name" value="ThiN"/>
    <property type="match status" value="1"/>
</dbReference>
<keyword evidence="4" id="KW-0547">Nucleotide-binding</keyword>
<evidence type="ECO:0000256" key="5">
    <source>
        <dbReference type="ARBA" id="ARBA00022777"/>
    </source>
</evidence>
<dbReference type="GO" id="GO:0009228">
    <property type="term" value="P:thiamine biosynthetic process"/>
    <property type="evidence" value="ECO:0007669"/>
    <property type="project" value="InterPro"/>
</dbReference>
<dbReference type="PANTHER" id="PTHR20858:SF17">
    <property type="entry name" value="HYDROXYMETHYLPYRIMIDINE_PHOSPHOMETHYLPYRIMIDINE KINASE THI20-RELATED"/>
    <property type="match status" value="1"/>
</dbReference>
<dbReference type="SUPFAM" id="SSF53639">
    <property type="entry name" value="AraD/HMP-PK domain-like"/>
    <property type="match status" value="1"/>
</dbReference>
<dbReference type="InterPro" id="IPR029056">
    <property type="entry name" value="Ribokinase-like"/>
</dbReference>
<evidence type="ECO:0000256" key="3">
    <source>
        <dbReference type="ARBA" id="ARBA00022679"/>
    </source>
</evidence>
<evidence type="ECO:0000313" key="9">
    <source>
        <dbReference type="EMBL" id="OGL55401.1"/>
    </source>
</evidence>
<dbReference type="CDD" id="cd01169">
    <property type="entry name" value="HMPP_kinase"/>
    <property type="match status" value="1"/>
</dbReference>
<comment type="caution">
    <text evidence="9">The sequence shown here is derived from an EMBL/GenBank/DDBJ whole genome shotgun (WGS) entry which is preliminary data.</text>
</comment>
<dbReference type="Pfam" id="PF08543">
    <property type="entry name" value="Phos_pyr_kin"/>
    <property type="match status" value="1"/>
</dbReference>
<accession>A0A1F7SNQ5</accession>
<proteinExistence type="predicted"/>
<dbReference type="EMBL" id="MGDI01000001">
    <property type="protein sequence ID" value="OGL55401.1"/>
    <property type="molecule type" value="Genomic_DNA"/>
</dbReference>
<dbReference type="FunFam" id="3.40.1190.20:FF:000003">
    <property type="entry name" value="Phosphomethylpyrimidine kinase ThiD"/>
    <property type="match status" value="1"/>
</dbReference>
<dbReference type="GO" id="GO:0005524">
    <property type="term" value="F:ATP binding"/>
    <property type="evidence" value="ECO:0007669"/>
    <property type="project" value="UniProtKB-KW"/>
</dbReference>
<keyword evidence="5 9" id="KW-0418">Kinase</keyword>
<organism evidence="9 10">
    <name type="scientific">Candidatus Schekmanbacteria bacterium RIFCSPLOWO2_12_FULL_38_15</name>
    <dbReference type="NCBI Taxonomy" id="1817883"/>
    <lineage>
        <taxon>Bacteria</taxon>
        <taxon>Candidatus Schekmaniibacteriota</taxon>
    </lineage>
</organism>
<dbReference type="InterPro" id="IPR013749">
    <property type="entry name" value="PM/HMP-P_kinase-1"/>
</dbReference>
<dbReference type="InterPro" id="IPR019293">
    <property type="entry name" value="ThiN"/>
</dbReference>
<dbReference type="STRING" id="1817883.A3G31_01145"/>
<feature type="domain" description="Thiamine-phosphate synthase ThiN" evidence="8">
    <location>
        <begin position="271"/>
        <end position="438"/>
    </location>
</feature>
<protein>
    <recommendedName>
        <fullName evidence="2">hydroxymethylpyrimidine kinase</fullName>
        <ecNumber evidence="2">2.7.1.49</ecNumber>
    </recommendedName>
</protein>
<sequence>MKKILTIAGSDSGGGAGIQADLKTITSLGGYGMSVITAITAQNSRGISGIEPVSSELIKKQITCIFEDFGADAVKTGMLFNSEITGIVAKMLKKYKVKNLVVDPVMVAKSGDFLLHKKAVVALKKELIPVAFLITPNLYEASELTGKKVNTISDMKLAARKIHKAGAKNVLIKGGHLKGDATDILYDGKNFHQFRKKRINTRHTHGAGCTLSAAIATFLAEGYDLCSSVEKGKDYLTEAIKSAVSVGKGINPVDHFAPVINRHKKSEVLNELNKALETLKKENIWKLIPEVSSNIGYCSACAKSLDDVAAIPGRIIRLGKNILTLASPEFGASSHVGKIVLTINRFDENFRCAMNIKFSDQILKVCKSLGFDIAEFSRKREPGKIKAREGSSLAWGVREVLERKRKIPDIIFDRGDIGKEAMIRVIGKNPSDIAGKVVRINRRLE</sequence>
<reference evidence="9 10" key="1">
    <citation type="journal article" date="2016" name="Nat. Commun.">
        <title>Thousands of microbial genomes shed light on interconnected biogeochemical processes in an aquifer system.</title>
        <authorList>
            <person name="Anantharaman K."/>
            <person name="Brown C.T."/>
            <person name="Hug L.A."/>
            <person name="Sharon I."/>
            <person name="Castelle C.J."/>
            <person name="Probst A.J."/>
            <person name="Thomas B.C."/>
            <person name="Singh A."/>
            <person name="Wilkins M.J."/>
            <person name="Karaoz U."/>
            <person name="Brodie E.L."/>
            <person name="Williams K.H."/>
            <person name="Hubbard S.S."/>
            <person name="Banfield J.F."/>
        </authorList>
    </citation>
    <scope>NUCLEOTIDE SEQUENCE [LARGE SCALE GENOMIC DNA]</scope>
</reference>
<dbReference type="InterPro" id="IPR004399">
    <property type="entry name" value="HMP/HMP-P_kinase_dom"/>
</dbReference>
<dbReference type="EC" id="2.7.1.49" evidence="2"/>
<evidence type="ECO:0000256" key="4">
    <source>
        <dbReference type="ARBA" id="ARBA00022741"/>
    </source>
</evidence>
<evidence type="ECO:0000256" key="1">
    <source>
        <dbReference type="ARBA" id="ARBA00004948"/>
    </source>
</evidence>
<dbReference type="Gene3D" id="3.40.225.10">
    <property type="entry name" value="Class II aldolase/adducin N-terminal domain"/>
    <property type="match status" value="1"/>
</dbReference>
<dbReference type="SUPFAM" id="SSF53613">
    <property type="entry name" value="Ribokinase-like"/>
    <property type="match status" value="1"/>
</dbReference>
<dbReference type="GO" id="GO:0008902">
    <property type="term" value="F:hydroxymethylpyrimidine kinase activity"/>
    <property type="evidence" value="ECO:0007669"/>
    <property type="project" value="UniProtKB-EC"/>
</dbReference>
<dbReference type="Gene3D" id="3.40.1190.20">
    <property type="match status" value="1"/>
</dbReference>
<evidence type="ECO:0000313" key="10">
    <source>
        <dbReference type="Proteomes" id="UP000178082"/>
    </source>
</evidence>
<dbReference type="GO" id="GO:0005829">
    <property type="term" value="C:cytosol"/>
    <property type="evidence" value="ECO:0007669"/>
    <property type="project" value="TreeGrafter"/>
</dbReference>
<keyword evidence="3" id="KW-0808">Transferase</keyword>
<evidence type="ECO:0000259" key="8">
    <source>
        <dbReference type="Pfam" id="PF10120"/>
    </source>
</evidence>
<dbReference type="AlphaFoldDB" id="A0A1F7SNQ5"/>
<dbReference type="Proteomes" id="UP000178082">
    <property type="component" value="Unassembled WGS sequence"/>
</dbReference>
<dbReference type="PANTHER" id="PTHR20858">
    <property type="entry name" value="PHOSPHOMETHYLPYRIMIDINE KINASE"/>
    <property type="match status" value="1"/>
</dbReference>
<gene>
    <name evidence="9" type="ORF">A3G31_01145</name>
</gene>
<feature type="domain" description="Pyridoxamine kinase/Phosphomethylpyrimidine kinase" evidence="7">
    <location>
        <begin position="11"/>
        <end position="254"/>
    </location>
</feature>
<comment type="pathway">
    <text evidence="1">Cofactor biosynthesis; thiamine diphosphate biosynthesis.</text>
</comment>
<dbReference type="NCBIfam" id="TIGR00097">
    <property type="entry name" value="HMP-P_kinase"/>
    <property type="match status" value="1"/>
</dbReference>
<keyword evidence="6" id="KW-0067">ATP-binding</keyword>
<name>A0A1F7SNQ5_9BACT</name>
<dbReference type="GO" id="GO:0008972">
    <property type="term" value="F:phosphomethylpyrimidine kinase activity"/>
    <property type="evidence" value="ECO:0007669"/>
    <property type="project" value="InterPro"/>
</dbReference>
<evidence type="ECO:0000259" key="7">
    <source>
        <dbReference type="Pfam" id="PF08543"/>
    </source>
</evidence>
<evidence type="ECO:0000256" key="6">
    <source>
        <dbReference type="ARBA" id="ARBA00022840"/>
    </source>
</evidence>
<dbReference type="InterPro" id="IPR036409">
    <property type="entry name" value="Aldolase_II/adducin_N_sf"/>
</dbReference>